<keyword evidence="4" id="KW-0732">Signal</keyword>
<evidence type="ECO:0000256" key="3">
    <source>
        <dbReference type="ARBA" id="ARBA00022525"/>
    </source>
</evidence>
<dbReference type="GO" id="GO:0005615">
    <property type="term" value="C:extracellular space"/>
    <property type="evidence" value="ECO:0007669"/>
    <property type="project" value="TreeGrafter"/>
</dbReference>
<gene>
    <name evidence="8" type="ORF">MATL_G00143630</name>
</gene>
<evidence type="ECO:0000256" key="5">
    <source>
        <dbReference type="ARBA" id="ARBA00023157"/>
    </source>
</evidence>
<dbReference type="OrthoDB" id="8771893at2759"/>
<keyword evidence="9" id="KW-1185">Reference proteome</keyword>
<keyword evidence="5 6" id="KW-1015">Disulfide bond</keyword>
<dbReference type="GO" id="GO:1990410">
    <property type="term" value="P:adrenomedullin receptor signaling pathway"/>
    <property type="evidence" value="ECO:0007669"/>
    <property type="project" value="TreeGrafter"/>
</dbReference>
<comment type="similarity">
    <text evidence="2">Belongs to the adrenomedullin family.</text>
</comment>
<organism evidence="8 9">
    <name type="scientific">Megalops atlanticus</name>
    <name type="common">Tarpon</name>
    <name type="synonym">Clupea gigantea</name>
    <dbReference type="NCBI Taxonomy" id="7932"/>
    <lineage>
        <taxon>Eukaryota</taxon>
        <taxon>Metazoa</taxon>
        <taxon>Chordata</taxon>
        <taxon>Craniata</taxon>
        <taxon>Vertebrata</taxon>
        <taxon>Euteleostomi</taxon>
        <taxon>Actinopterygii</taxon>
        <taxon>Neopterygii</taxon>
        <taxon>Teleostei</taxon>
        <taxon>Elopiformes</taxon>
        <taxon>Megalopidae</taxon>
        <taxon>Megalops</taxon>
    </lineage>
</organism>
<dbReference type="PANTHER" id="PTHR23414:SF3">
    <property type="entry name" value="PRO-ADRENOMEDULLIN"/>
    <property type="match status" value="1"/>
</dbReference>
<protein>
    <recommendedName>
        <fullName evidence="10">Adrenomedullin</fullName>
    </recommendedName>
</protein>
<dbReference type="GO" id="GO:0003073">
    <property type="term" value="P:regulation of systemic arterial blood pressure"/>
    <property type="evidence" value="ECO:0007669"/>
    <property type="project" value="TreeGrafter"/>
</dbReference>
<dbReference type="PANTHER" id="PTHR23414">
    <property type="entry name" value="ADRENOMEDULLIN, ADM"/>
    <property type="match status" value="1"/>
</dbReference>
<name>A0A9D3PYM0_MEGAT</name>
<dbReference type="InterPro" id="IPR021116">
    <property type="entry name" value="Calcitonin/adrenomedullin"/>
</dbReference>
<dbReference type="InterPro" id="IPR051665">
    <property type="entry name" value="Adrenomedullin-reg_peptide"/>
</dbReference>
<evidence type="ECO:0000256" key="6">
    <source>
        <dbReference type="PIRSR" id="PIRSR621116-50"/>
    </source>
</evidence>
<feature type="region of interest" description="Disordered" evidence="7">
    <location>
        <begin position="103"/>
        <end position="128"/>
    </location>
</feature>
<evidence type="ECO:0000256" key="7">
    <source>
        <dbReference type="SAM" id="MobiDB-lite"/>
    </source>
</evidence>
<feature type="disulfide bond" evidence="6">
    <location>
        <begin position="130"/>
        <end position="135"/>
    </location>
</feature>
<accession>A0A9D3PYM0</accession>
<dbReference type="GO" id="GO:0031700">
    <property type="term" value="F:adrenomedullin receptor binding"/>
    <property type="evidence" value="ECO:0007669"/>
    <property type="project" value="TreeGrafter"/>
</dbReference>
<dbReference type="AlphaFoldDB" id="A0A9D3PYM0"/>
<comment type="caution">
    <text evidence="8">The sequence shown here is derived from an EMBL/GenBank/DDBJ whole genome shotgun (WGS) entry which is preliminary data.</text>
</comment>
<dbReference type="EMBL" id="JAFDVH010000011">
    <property type="protein sequence ID" value="KAG7468541.1"/>
    <property type="molecule type" value="Genomic_DNA"/>
</dbReference>
<comment type="subcellular location">
    <subcellularLocation>
        <location evidence="1">Secreted</location>
    </subcellularLocation>
</comment>
<sequence length="208" mass="23399">MSHCSGLAGGGIQDERGPNFPKWIIENLQVPAIMKLLVQTFFCWCLVASVAPSVDGAKLALSSEMKKRLSIWLQSRTKRDLNSVSPAGDAEPMQFVRPEDVKDTLKPHSSTDISIRAKRSSTSRARRSGCSLPTCSVHELAHRLHVLNNKYKVDNAPLEKISPLGYGRRRRSLPERRVSLRLEGGRLRPVWREADSRVHKLEALLRRT</sequence>
<proteinExistence type="inferred from homology"/>
<dbReference type="GO" id="GO:0007189">
    <property type="term" value="P:adenylate cyclase-activating G protein-coupled receptor signaling pathway"/>
    <property type="evidence" value="ECO:0007669"/>
    <property type="project" value="TreeGrafter"/>
</dbReference>
<dbReference type="GO" id="GO:0010460">
    <property type="term" value="P:positive regulation of heart rate"/>
    <property type="evidence" value="ECO:0007669"/>
    <property type="project" value="TreeGrafter"/>
</dbReference>
<evidence type="ECO:0000256" key="4">
    <source>
        <dbReference type="ARBA" id="ARBA00022729"/>
    </source>
</evidence>
<evidence type="ECO:0000313" key="8">
    <source>
        <dbReference type="EMBL" id="KAG7468541.1"/>
    </source>
</evidence>
<keyword evidence="3" id="KW-0964">Secreted</keyword>
<evidence type="ECO:0008006" key="10">
    <source>
        <dbReference type="Google" id="ProtNLM"/>
    </source>
</evidence>
<dbReference type="GO" id="GO:0005179">
    <property type="term" value="F:hormone activity"/>
    <property type="evidence" value="ECO:0007669"/>
    <property type="project" value="InterPro"/>
</dbReference>
<dbReference type="Pfam" id="PF00214">
    <property type="entry name" value="Calc_CGRP_IAPP"/>
    <property type="match status" value="1"/>
</dbReference>
<dbReference type="Proteomes" id="UP001046870">
    <property type="component" value="Chromosome 11"/>
</dbReference>
<feature type="compositionally biased region" description="Basic residues" evidence="7">
    <location>
        <begin position="116"/>
        <end position="127"/>
    </location>
</feature>
<reference evidence="8" key="1">
    <citation type="submission" date="2021-01" db="EMBL/GenBank/DDBJ databases">
        <authorList>
            <person name="Zahm M."/>
            <person name="Roques C."/>
            <person name="Cabau C."/>
            <person name="Klopp C."/>
            <person name="Donnadieu C."/>
            <person name="Jouanno E."/>
            <person name="Lampietro C."/>
            <person name="Louis A."/>
            <person name="Herpin A."/>
            <person name="Echchiki A."/>
            <person name="Berthelot C."/>
            <person name="Parey E."/>
            <person name="Roest-Crollius H."/>
            <person name="Braasch I."/>
            <person name="Postlethwait J."/>
            <person name="Bobe J."/>
            <person name="Montfort J."/>
            <person name="Bouchez O."/>
            <person name="Begum T."/>
            <person name="Mejri S."/>
            <person name="Adams A."/>
            <person name="Chen W.-J."/>
            <person name="Guiguen Y."/>
        </authorList>
    </citation>
    <scope>NUCLEOTIDE SEQUENCE</scope>
    <source>
        <strain evidence="8">YG-15Mar2019-1</strain>
        <tissue evidence="8">Brain</tissue>
    </source>
</reference>
<evidence type="ECO:0000256" key="1">
    <source>
        <dbReference type="ARBA" id="ARBA00004613"/>
    </source>
</evidence>
<evidence type="ECO:0000256" key="2">
    <source>
        <dbReference type="ARBA" id="ARBA00010575"/>
    </source>
</evidence>
<evidence type="ECO:0000313" key="9">
    <source>
        <dbReference type="Proteomes" id="UP001046870"/>
    </source>
</evidence>